<name>A0A914I5Y2_GLORO</name>
<dbReference type="PANTHER" id="PTHR11390">
    <property type="entry name" value="PROKARYOTIC DNA TOPOISOMERASE"/>
    <property type="match status" value="1"/>
</dbReference>
<dbReference type="SMART" id="SM00437">
    <property type="entry name" value="TOP1Ac"/>
    <property type="match status" value="1"/>
</dbReference>
<keyword evidence="7" id="KW-1185">Reference proteome</keyword>
<dbReference type="Gene3D" id="3.30.70.330">
    <property type="match status" value="1"/>
</dbReference>
<dbReference type="InterPro" id="IPR012677">
    <property type="entry name" value="Nucleotide-bd_a/b_plait_sf"/>
</dbReference>
<dbReference type="PANTHER" id="PTHR11390:SF21">
    <property type="entry name" value="DNA TOPOISOMERASE 3-ALPHA"/>
    <property type="match status" value="1"/>
</dbReference>
<dbReference type="CDD" id="cd00590">
    <property type="entry name" value="RRM_SF"/>
    <property type="match status" value="1"/>
</dbReference>
<comment type="function">
    <text evidence="4">Introduces a single-strand break via transesterification at a target site in duplex DNA. Releases the supercoiling and torsional tension of DNA introduced during the DNA replication and transcription by transiently cleaving and rejoining one strand of the DNA duplex. The scissile phosphodiester is attacked by the catalytic tyrosine of the enzyme, resulting in the formation of a DNA-(5'-phosphotyrosyl)-enzyme intermediate and the expulsion of a 3'-OH DNA strand.</text>
</comment>
<dbReference type="Gene3D" id="1.10.460.10">
    <property type="entry name" value="Topoisomerase I, domain 2"/>
    <property type="match status" value="1"/>
</dbReference>
<dbReference type="AlphaFoldDB" id="A0A914I5Y2"/>
<keyword evidence="3 4" id="KW-0413">Isomerase</keyword>
<keyword evidence="1 4" id="KW-0799">Topoisomerase</keyword>
<evidence type="ECO:0000259" key="6">
    <source>
        <dbReference type="PROSITE" id="PS52039"/>
    </source>
</evidence>
<dbReference type="EC" id="5.6.2.1" evidence="4"/>
<dbReference type="WBParaSite" id="Gr19_v10_g7811.t1">
    <property type="protein sequence ID" value="Gr19_v10_g7811.t1"/>
    <property type="gene ID" value="Gr19_v10_g7811"/>
</dbReference>
<accession>A0A914I5Y2</accession>
<dbReference type="SUPFAM" id="SSF56712">
    <property type="entry name" value="Prokaryotic type I DNA topoisomerase"/>
    <property type="match status" value="1"/>
</dbReference>
<organism evidence="7 8">
    <name type="scientific">Globodera rostochiensis</name>
    <name type="common">Golden nematode worm</name>
    <name type="synonym">Heterodera rostochiensis</name>
    <dbReference type="NCBI Taxonomy" id="31243"/>
    <lineage>
        <taxon>Eukaryota</taxon>
        <taxon>Metazoa</taxon>
        <taxon>Ecdysozoa</taxon>
        <taxon>Nematoda</taxon>
        <taxon>Chromadorea</taxon>
        <taxon>Rhabditida</taxon>
        <taxon>Tylenchina</taxon>
        <taxon>Tylenchomorpha</taxon>
        <taxon>Tylenchoidea</taxon>
        <taxon>Heteroderidae</taxon>
        <taxon>Heteroderinae</taxon>
        <taxon>Globodera</taxon>
    </lineage>
</organism>
<feature type="compositionally biased region" description="Basic and acidic residues" evidence="5">
    <location>
        <begin position="693"/>
        <end position="705"/>
    </location>
</feature>
<dbReference type="Pfam" id="PF01131">
    <property type="entry name" value="Topoisom_bac"/>
    <property type="match status" value="1"/>
</dbReference>
<dbReference type="GO" id="GO:0003677">
    <property type="term" value="F:DNA binding"/>
    <property type="evidence" value="ECO:0007669"/>
    <property type="project" value="UniProtKB-KW"/>
</dbReference>
<dbReference type="Gene3D" id="1.10.290.10">
    <property type="entry name" value="Topoisomerase I, domain 4"/>
    <property type="match status" value="1"/>
</dbReference>
<evidence type="ECO:0000256" key="1">
    <source>
        <dbReference type="ARBA" id="ARBA00023029"/>
    </source>
</evidence>
<protein>
    <recommendedName>
        <fullName evidence="4">DNA topoisomerase</fullName>
        <ecNumber evidence="4">5.6.2.1</ecNumber>
    </recommendedName>
</protein>
<dbReference type="InterPro" id="IPR023405">
    <property type="entry name" value="Topo_IA_core_domain"/>
</dbReference>
<feature type="region of interest" description="Disordered" evidence="5">
    <location>
        <begin position="668"/>
        <end position="708"/>
    </location>
</feature>
<comment type="catalytic activity">
    <reaction evidence="4">
        <text>ATP-independent breakage of single-stranded DNA, followed by passage and rejoining.</text>
        <dbReference type="EC" id="5.6.2.1"/>
    </reaction>
</comment>
<dbReference type="InterPro" id="IPR013497">
    <property type="entry name" value="Topo_IA_cen"/>
</dbReference>
<dbReference type="InterPro" id="IPR013825">
    <property type="entry name" value="Topo_IA_cen_sub2"/>
</dbReference>
<dbReference type="SUPFAM" id="SSF54928">
    <property type="entry name" value="RNA-binding domain, RBD"/>
    <property type="match status" value="1"/>
</dbReference>
<evidence type="ECO:0000313" key="8">
    <source>
        <dbReference type="WBParaSite" id="Gr19_v10_g7811.t1"/>
    </source>
</evidence>
<dbReference type="PROSITE" id="PS52039">
    <property type="entry name" value="TOPO_IA_2"/>
    <property type="match status" value="1"/>
</dbReference>
<evidence type="ECO:0000256" key="2">
    <source>
        <dbReference type="ARBA" id="ARBA00023125"/>
    </source>
</evidence>
<dbReference type="InterPro" id="IPR000380">
    <property type="entry name" value="Topo_IA"/>
</dbReference>
<feature type="region of interest" description="Disordered" evidence="5">
    <location>
        <begin position="1"/>
        <end position="47"/>
    </location>
</feature>
<dbReference type="InterPro" id="IPR013824">
    <property type="entry name" value="Topo_IA_cen_sub1"/>
</dbReference>
<feature type="domain" description="Topo IA-type catalytic" evidence="6">
    <location>
        <begin position="1"/>
        <end position="499"/>
    </location>
</feature>
<dbReference type="InterPro" id="IPR035979">
    <property type="entry name" value="RBD_domain_sf"/>
</dbReference>
<dbReference type="GO" id="GO:0006281">
    <property type="term" value="P:DNA repair"/>
    <property type="evidence" value="ECO:0007669"/>
    <property type="project" value="TreeGrafter"/>
</dbReference>
<feature type="compositionally biased region" description="Basic and acidic residues" evidence="5">
    <location>
        <begin position="1"/>
        <end position="19"/>
    </location>
</feature>
<dbReference type="InterPro" id="IPR013826">
    <property type="entry name" value="Topo_IA_cen_sub3"/>
</dbReference>
<dbReference type="GO" id="GO:0003917">
    <property type="term" value="F:DNA topoisomerase type I (single strand cut, ATP-independent) activity"/>
    <property type="evidence" value="ECO:0007669"/>
    <property type="project" value="UniProtKB-EC"/>
</dbReference>
<proteinExistence type="inferred from homology"/>
<dbReference type="GO" id="GO:0006265">
    <property type="term" value="P:DNA topological change"/>
    <property type="evidence" value="ECO:0007669"/>
    <property type="project" value="InterPro"/>
</dbReference>
<dbReference type="InterPro" id="IPR003602">
    <property type="entry name" value="Topo_IA_DNA-bd_dom"/>
</dbReference>
<evidence type="ECO:0000256" key="5">
    <source>
        <dbReference type="SAM" id="MobiDB-lite"/>
    </source>
</evidence>
<dbReference type="Gene3D" id="2.70.20.10">
    <property type="entry name" value="Topoisomerase I, domain 3"/>
    <property type="match status" value="1"/>
</dbReference>
<reference evidence="8" key="1">
    <citation type="submission" date="2022-11" db="UniProtKB">
        <authorList>
            <consortium name="WormBaseParasite"/>
        </authorList>
    </citation>
    <scope>IDENTIFICATION</scope>
</reference>
<evidence type="ECO:0000256" key="3">
    <source>
        <dbReference type="ARBA" id="ARBA00023235"/>
    </source>
</evidence>
<comment type="similarity">
    <text evidence="4">Belongs to the type IA topoisomerase family.</text>
</comment>
<evidence type="ECO:0000313" key="7">
    <source>
        <dbReference type="Proteomes" id="UP000887572"/>
    </source>
</evidence>
<keyword evidence="2 4" id="KW-0238">DNA-binding</keyword>
<feature type="compositionally biased region" description="Low complexity" evidence="5">
    <location>
        <begin position="673"/>
        <end position="682"/>
    </location>
</feature>
<sequence>MSRKENISERNRSAEDHRSMTPRQQCVVTEGANGGGNFPPDPMGTVYVRQEQPPINSSSSSDNNILVTSPVLSSSFEAVPTPPIFTFAPPPPDFPLQLKILHILVAHIGNGEQKEKITCRLQSPSAVAKGDSGFVVEHELGPFNRTDKVFADHRFRDLERRSQASVAEFGSKFVELQPPPPMNTLTMLCLASDRLQMDPQVTIELARKLNKIGLISSPLTSADKYSAGFPRKEMVSAMVLHLDELCGVRLNAQDVLLNFVRPNHRLGSMEPIHPLLVDHKDTKYKRALNDDELARKLYELICRYFLSTCMRPSKIAEMTIKFSIGPEIFKSTKHTVVIDGFLLVAPWMQPEYSDTELPTEATKLQNQFVKQTFIVSDVQRCSIEKPKGGLSEAKLISQMALLELGNYGTIPETLSKMVQKKLANVIEPGRWIVPTSEGLQKLESFRHDGFETDCEQEQTSDRLFEDQNDQEDESVEIGGCFRNRIELEANRWLRLEDAMQSEIGLRLVVIAVHPRKNREANAFQTRTKLNAIFQMKLLHVDSRWWTAAMFALVLANLNSISDISVRKEKASRECLVFLQAGHATKALEVIPRQKFMLATCHLALGSAFVDFARVNEAKRAISEMDGRSLDGLILKVKCQQKRPFTELSKQQGDSQLFSPGNKFARNVQTHPWQKSQQSSPSKEYLVGLSAKKQSPDHSPRIDKHSGFQSVRAYPWRTNQQNSSSDELSVQSPHKKMRFADQSATFGTPTSYRPSPWAAGKAFFASSFFARSPSVFFPPFFSRRRQ</sequence>
<evidence type="ECO:0000256" key="4">
    <source>
        <dbReference type="RuleBase" id="RU362092"/>
    </source>
</evidence>
<dbReference type="Proteomes" id="UP000887572">
    <property type="component" value="Unplaced"/>
</dbReference>
<dbReference type="GO" id="GO:0006310">
    <property type="term" value="P:DNA recombination"/>
    <property type="evidence" value="ECO:0007669"/>
    <property type="project" value="TreeGrafter"/>
</dbReference>